<keyword evidence="2" id="KW-1185">Reference proteome</keyword>
<protein>
    <submittedName>
        <fullName evidence="1">Uncharacterized protein</fullName>
    </submittedName>
</protein>
<dbReference type="EMBL" id="CAAALY010015222">
    <property type="protein sequence ID" value="VEL12592.1"/>
    <property type="molecule type" value="Genomic_DNA"/>
</dbReference>
<evidence type="ECO:0000313" key="2">
    <source>
        <dbReference type="Proteomes" id="UP000784294"/>
    </source>
</evidence>
<name>A0A3S5AC93_9PLAT</name>
<organism evidence="1 2">
    <name type="scientific">Protopolystoma xenopodis</name>
    <dbReference type="NCBI Taxonomy" id="117903"/>
    <lineage>
        <taxon>Eukaryota</taxon>
        <taxon>Metazoa</taxon>
        <taxon>Spiralia</taxon>
        <taxon>Lophotrochozoa</taxon>
        <taxon>Platyhelminthes</taxon>
        <taxon>Monogenea</taxon>
        <taxon>Polyopisthocotylea</taxon>
        <taxon>Polystomatidea</taxon>
        <taxon>Polystomatidae</taxon>
        <taxon>Protopolystoma</taxon>
    </lineage>
</organism>
<comment type="caution">
    <text evidence="1">The sequence shown here is derived from an EMBL/GenBank/DDBJ whole genome shotgun (WGS) entry which is preliminary data.</text>
</comment>
<sequence length="165" mass="18026">MGDFPVLIDPNTCVNPLPSLRKSRGRRMLTTISKNSISSSRGTNEITEPVRTTTDAHPSSFCSNGLFELLAHPCPGSFCLDCPDSWPQVHSREPSFLTCLVLSTAQVCVGIMTVFSPLLIRSWGLVQIMNADFPDAEAPRGLLMQYARRHYGIFLELGTIVNGGG</sequence>
<accession>A0A3S5AC93</accession>
<proteinExistence type="predicted"/>
<evidence type="ECO:0000313" key="1">
    <source>
        <dbReference type="EMBL" id="VEL12592.1"/>
    </source>
</evidence>
<reference evidence="1" key="1">
    <citation type="submission" date="2018-11" db="EMBL/GenBank/DDBJ databases">
        <authorList>
            <consortium name="Pathogen Informatics"/>
        </authorList>
    </citation>
    <scope>NUCLEOTIDE SEQUENCE</scope>
</reference>
<dbReference type="AlphaFoldDB" id="A0A3S5AC93"/>
<dbReference type="Proteomes" id="UP000784294">
    <property type="component" value="Unassembled WGS sequence"/>
</dbReference>
<gene>
    <name evidence="1" type="ORF">PXEA_LOCUS6032</name>
</gene>